<proteinExistence type="predicted"/>
<keyword evidence="5" id="KW-0413">Isomerase</keyword>
<dbReference type="InterPro" id="IPR005843">
    <property type="entry name" value="A-D-PHexomutase_C"/>
</dbReference>
<evidence type="ECO:0008006" key="11">
    <source>
        <dbReference type="Google" id="ProtNLM"/>
    </source>
</evidence>
<comment type="caution">
    <text evidence="9">The sequence shown here is derived from an EMBL/GenBank/DDBJ whole genome shotgun (WGS) entry which is preliminary data.</text>
</comment>
<name>A0A1F8DXF6_9BACT</name>
<dbReference type="Gene3D" id="3.30.310.50">
    <property type="entry name" value="Alpha-D-phosphohexomutase, C-terminal domain"/>
    <property type="match status" value="1"/>
</dbReference>
<organism evidence="9 10">
    <name type="scientific">Candidatus Wolfebacteria bacterium RIFOXYB1_FULL_54_12</name>
    <dbReference type="NCBI Taxonomy" id="1802559"/>
    <lineage>
        <taxon>Bacteria</taxon>
        <taxon>Candidatus Wolfeibacteriota</taxon>
    </lineage>
</organism>
<evidence type="ECO:0000313" key="10">
    <source>
        <dbReference type="Proteomes" id="UP000176422"/>
    </source>
</evidence>
<dbReference type="Pfam" id="PF00408">
    <property type="entry name" value="PGM_PMM_IV"/>
    <property type="match status" value="1"/>
</dbReference>
<dbReference type="PANTHER" id="PTHR43771:SF1">
    <property type="entry name" value="PHOSPHOMANNOMUTASE"/>
    <property type="match status" value="1"/>
</dbReference>
<keyword evidence="3" id="KW-0479">Metal-binding</keyword>
<dbReference type="InterPro" id="IPR005845">
    <property type="entry name" value="A-D-PHexomutase_a/b/a-II"/>
</dbReference>
<evidence type="ECO:0000256" key="3">
    <source>
        <dbReference type="ARBA" id="ARBA00022723"/>
    </source>
</evidence>
<evidence type="ECO:0000256" key="1">
    <source>
        <dbReference type="ARBA" id="ARBA00001946"/>
    </source>
</evidence>
<dbReference type="GO" id="GO:0005975">
    <property type="term" value="P:carbohydrate metabolic process"/>
    <property type="evidence" value="ECO:0007669"/>
    <property type="project" value="InterPro"/>
</dbReference>
<dbReference type="InterPro" id="IPR036900">
    <property type="entry name" value="A-D-PHexomutase_C_sf"/>
</dbReference>
<dbReference type="InterPro" id="IPR005846">
    <property type="entry name" value="A-D-PHexomutase_a/b/a-III"/>
</dbReference>
<evidence type="ECO:0000256" key="4">
    <source>
        <dbReference type="ARBA" id="ARBA00022842"/>
    </source>
</evidence>
<comment type="cofactor">
    <cofactor evidence="1">
        <name>Mg(2+)</name>
        <dbReference type="ChEBI" id="CHEBI:18420"/>
    </cofactor>
</comment>
<dbReference type="PRINTS" id="PR00509">
    <property type="entry name" value="PGMPMM"/>
</dbReference>
<evidence type="ECO:0000259" key="6">
    <source>
        <dbReference type="Pfam" id="PF00408"/>
    </source>
</evidence>
<evidence type="ECO:0000256" key="2">
    <source>
        <dbReference type="ARBA" id="ARBA00022553"/>
    </source>
</evidence>
<dbReference type="GO" id="GO:0016868">
    <property type="term" value="F:intramolecular phosphotransferase activity"/>
    <property type="evidence" value="ECO:0007669"/>
    <property type="project" value="InterPro"/>
</dbReference>
<feature type="domain" description="Alpha-D-phosphohexomutase alpha/beta/alpha" evidence="7">
    <location>
        <begin position="7"/>
        <end position="112"/>
    </location>
</feature>
<keyword evidence="4" id="KW-0460">Magnesium</keyword>
<dbReference type="STRING" id="1802559.A2372_02130"/>
<evidence type="ECO:0000259" key="7">
    <source>
        <dbReference type="Pfam" id="PF02879"/>
    </source>
</evidence>
<dbReference type="Gene3D" id="3.40.120.10">
    <property type="entry name" value="Alpha-D-Glucose-1,6-Bisphosphate, subunit A, domain 3"/>
    <property type="match status" value="2"/>
</dbReference>
<gene>
    <name evidence="9" type="ORF">A2372_02130</name>
</gene>
<dbReference type="SUPFAM" id="SSF53738">
    <property type="entry name" value="Phosphoglucomutase, first 3 domains"/>
    <property type="match status" value="2"/>
</dbReference>
<protein>
    <recommendedName>
        <fullName evidence="11">Phosphomannomutase</fullName>
    </recommendedName>
</protein>
<keyword evidence="2" id="KW-0597">Phosphoprotein</keyword>
<dbReference type="Pfam" id="PF02880">
    <property type="entry name" value="PGM_PMM_III"/>
    <property type="match status" value="1"/>
</dbReference>
<dbReference type="EMBL" id="MGIT01000001">
    <property type="protein sequence ID" value="OGM93182.1"/>
    <property type="molecule type" value="Genomic_DNA"/>
</dbReference>
<reference evidence="9 10" key="1">
    <citation type="journal article" date="2016" name="Nat. Commun.">
        <title>Thousands of microbial genomes shed light on interconnected biogeochemical processes in an aquifer system.</title>
        <authorList>
            <person name="Anantharaman K."/>
            <person name="Brown C.T."/>
            <person name="Hug L.A."/>
            <person name="Sharon I."/>
            <person name="Castelle C.J."/>
            <person name="Probst A.J."/>
            <person name="Thomas B.C."/>
            <person name="Singh A."/>
            <person name="Wilkins M.J."/>
            <person name="Karaoz U."/>
            <person name="Brodie E.L."/>
            <person name="Williams K.H."/>
            <person name="Hubbard S.S."/>
            <person name="Banfield J.F."/>
        </authorList>
    </citation>
    <scope>NUCLEOTIDE SEQUENCE [LARGE SCALE GENOMIC DNA]</scope>
</reference>
<dbReference type="SUPFAM" id="SSF55957">
    <property type="entry name" value="Phosphoglucomutase, C-terminal domain"/>
    <property type="match status" value="1"/>
</dbReference>
<evidence type="ECO:0000259" key="8">
    <source>
        <dbReference type="Pfam" id="PF02880"/>
    </source>
</evidence>
<evidence type="ECO:0000313" key="9">
    <source>
        <dbReference type="EMBL" id="OGM93182.1"/>
    </source>
</evidence>
<dbReference type="PANTHER" id="PTHR43771">
    <property type="entry name" value="PHOSPHOMANNOMUTASE"/>
    <property type="match status" value="1"/>
</dbReference>
<evidence type="ECO:0000256" key="5">
    <source>
        <dbReference type="ARBA" id="ARBA00023235"/>
    </source>
</evidence>
<accession>A0A1F8DXF6</accession>
<dbReference type="InterPro" id="IPR016055">
    <property type="entry name" value="A-D-PHexomutase_a/b/a-I/II/III"/>
</dbReference>
<dbReference type="Proteomes" id="UP000176422">
    <property type="component" value="Unassembled WGS sequence"/>
</dbReference>
<feature type="domain" description="Alpha-D-phosphohexomutase C-terminal" evidence="6">
    <location>
        <begin position="234"/>
        <end position="304"/>
    </location>
</feature>
<dbReference type="Pfam" id="PF02879">
    <property type="entry name" value="PGM_PMM_II"/>
    <property type="match status" value="1"/>
</dbReference>
<dbReference type="GO" id="GO:0046872">
    <property type="term" value="F:metal ion binding"/>
    <property type="evidence" value="ECO:0007669"/>
    <property type="project" value="UniProtKB-KW"/>
</dbReference>
<dbReference type="AlphaFoldDB" id="A0A1F8DXF6"/>
<dbReference type="InterPro" id="IPR005841">
    <property type="entry name" value="Alpha-D-phosphohexomutase_SF"/>
</dbReference>
<sequence length="319" mass="35698">MNTSPFVDEYVSFLNGFLRDDAKTLDVVFDCSSGATGPIMEALREKGKRKKEKREWAILNGQPDGNFPNHAPDPLHAGSLRALQKSVVSNGADIGVIFDADGDRVFFVDDKGRFVDPDVVAYLLLWSLRPNRFVTDAKDGWLVRRQSLDFTRDESLLGAKRIAGKTGHYAMKHAMRKNGAEFGCERSGHYYFKNFFYCDSGIMAAVAVLNALARLPYALSEFVDLLPETYRSPEINVPVSSSIAPAGLFAHIERTYKKDAKAISKIDGIAMDFADPDWWFNVRLSNTESLVRLNVEARDKATYDAQLKKLTTVLKRGIK</sequence>
<feature type="domain" description="Alpha-D-phosphohexomutase alpha/beta/alpha" evidence="8">
    <location>
        <begin position="158"/>
        <end position="228"/>
    </location>
</feature>